<proteinExistence type="predicted"/>
<feature type="compositionally biased region" description="Polar residues" evidence="2">
    <location>
        <begin position="1101"/>
        <end position="1116"/>
    </location>
</feature>
<sequence length="1393" mass="156711">MIRVSHLYYWSLSNASYYYPIILPSLESNILESLPLPIRRNLVSEITTFLHPLNGKHLVDPAIFSSPAHVKWYMEVIGQGFSLPLEDMAITNDDITIYSQWLLDPNTRPAAVVNQDLEQEFFQIIFHQYSLLFQPRIFRSSNVQSIPRYQQQQQHSSDNVNDKEDDQHNSNNTNASNTCTTTPQQHNLDDSTTTTTSELHLTTLPVHAHYNMMPFTLPPHQQRPSQPTTSSSSNNSSSNTPPPPQPHTPQQQQQQQQTSASNTVKDTLAPLVQRHIDLCKKALLVICSASRNIDLSPDTWIVLLKVILGITDSLLKEPSGETPIPGVKNISDELCEPLLRVLFELWLRSTVKEIEMWNMLKHCFTRWSHRPQVIQYWTLTSLSLTNRIIHMLYGHNQGTDTVHLFADNNGIKLALPRDDVKYCWHRILYLLPNPVQLSPPNFIMAMTGIGQIVDTLNSVGLQSSAASTCTTTTINIIHNKTNTASIDLAPPSAVDATWSDTEPPDGNTILNMFGSMLFDACALATDIENIERQAGCAEAIGTLCKVFCRPQRRNAFSRTYLERFYAALSLSLKSDTCLPTVLLHSTELFATDLQGLRMLVPDFIAAAKMVVPKMKIDPPKSAHVPVDTLRLAALKIVGAVMCLPNHYENVTLKAGWEWDMQCSSEASSSLPEQDQMLSKLIRVLYEESSDAQVERPYTNLKFYILELLLMAFRTEISSYNLRYILHLINVYVVEDVPFCPGLVGTVVKLIQDKILTMQLPSDVTLVAFDVLMDFVELYDYVKRDSKNIARELVLALSRYVDALINARKLAHSYPLIVQAYNCMIKWILASQWIMDDRDCYQAVIATLSKGITILERTADTASPSTEKKKRRDTTFTPTKQLFQLQPRSNRAASSSNSTTSTNNDTRSTSTNRQHGYRKEEMAVRMAAEYCMSQFVNQLGRSPFRDNSTLSQANHWLASMDDLGHIQQRQSDKASAATTPTSETSDTEALGNFSACDNVRYFLLENKMILAIVDVTGNRDGHHPLNTTPINSSSMPTSSTDTTTSERPRNIPSLIAIIRDTTGKYIWTMEACYQDTRNKHQQSLTPAKQHSLSSLPSSTTSAQLDSSPSSGSTPHLTTLTISNTITASPSVIITPDENSDYFHNPMDQPHEETPTATVKHDSPSIITPTAVAVNNDDIPHLDSIFEKNTDNWKQWRSVKKLAEHQQEAEQLSLKKNPDKPLPYYKCLPTASNVDLDYLLDQITADDRVCVIWIKHLVNYTSLAQRIKSANPASKFMVYIFIHPLPNTANGLYWIRILVPPFGNTPAAIVASQRLNENALIFGPLVDKMVVSRHALGAMVRNTVISAHQACRVVTDTYTRPYVVRKQFIEELSLRHRTKLSLSDFYTEVFSGKYD</sequence>
<keyword evidence="1" id="KW-0343">GTPase activation</keyword>
<reference evidence="5" key="1">
    <citation type="submission" date="2016-04" db="EMBL/GenBank/DDBJ databases">
        <authorList>
            <person name="Evans L.H."/>
            <person name="Alamgir A."/>
            <person name="Owens N."/>
            <person name="Weber N.D."/>
            <person name="Virtaneva K."/>
            <person name="Barbian K."/>
            <person name="Babar A."/>
            <person name="Rosenke K."/>
        </authorList>
    </citation>
    <scope>NUCLEOTIDE SEQUENCE [LARGE SCALE GENOMIC DNA]</scope>
    <source>
        <strain evidence="5">CBS 101.48</strain>
    </source>
</reference>
<dbReference type="InterPro" id="IPR046859">
    <property type="entry name" value="RGPA/RALGAPB_N"/>
</dbReference>
<evidence type="ECO:0000313" key="6">
    <source>
        <dbReference type="Proteomes" id="UP000078561"/>
    </source>
</evidence>
<feature type="compositionally biased region" description="Low complexity" evidence="2">
    <location>
        <begin position="1090"/>
        <end position="1100"/>
    </location>
</feature>
<dbReference type="GO" id="GO:0005096">
    <property type="term" value="F:GTPase activator activity"/>
    <property type="evidence" value="ECO:0007669"/>
    <property type="project" value="UniProtKB-KW"/>
</dbReference>
<feature type="compositionally biased region" description="Polar residues" evidence="2">
    <location>
        <begin position="874"/>
        <end position="886"/>
    </location>
</feature>
<dbReference type="Proteomes" id="UP000078561">
    <property type="component" value="Unassembled WGS sequence"/>
</dbReference>
<dbReference type="SUPFAM" id="SSF111347">
    <property type="entry name" value="Rap/Ran-GAP"/>
    <property type="match status" value="1"/>
</dbReference>
<feature type="compositionally biased region" description="Low complexity" evidence="2">
    <location>
        <begin position="218"/>
        <end position="239"/>
    </location>
</feature>
<evidence type="ECO:0008006" key="7">
    <source>
        <dbReference type="Google" id="ProtNLM"/>
    </source>
</evidence>
<dbReference type="InterPro" id="IPR000331">
    <property type="entry name" value="Rap/Ran_GAP_dom"/>
</dbReference>
<evidence type="ECO:0000259" key="3">
    <source>
        <dbReference type="Pfam" id="PF02145"/>
    </source>
</evidence>
<name>A0A168MPJ5_ABSGL</name>
<feature type="region of interest" description="Disordered" evidence="2">
    <location>
        <begin position="966"/>
        <end position="988"/>
    </location>
</feature>
<dbReference type="Pfam" id="PF02145">
    <property type="entry name" value="Rap_GAP"/>
    <property type="match status" value="1"/>
</dbReference>
<feature type="compositionally biased region" description="Polar residues" evidence="2">
    <location>
        <begin position="145"/>
        <end position="159"/>
    </location>
</feature>
<feature type="region of interest" description="Disordered" evidence="2">
    <location>
        <begin position="1078"/>
        <end position="1116"/>
    </location>
</feature>
<evidence type="ECO:0000256" key="1">
    <source>
        <dbReference type="ARBA" id="ARBA00022468"/>
    </source>
</evidence>
<feature type="domain" description="Rap-GAP" evidence="3">
    <location>
        <begin position="1244"/>
        <end position="1357"/>
    </location>
</feature>
<accession>A0A168MPJ5</accession>
<dbReference type="PANTHER" id="PTHR21344:SF1">
    <property type="entry name" value="RAL GTPASE-ACTIVATING PROTEIN SUBUNIT BETA"/>
    <property type="match status" value="1"/>
</dbReference>
<feature type="compositionally biased region" description="Low complexity" evidence="2">
    <location>
        <begin position="973"/>
        <end position="988"/>
    </location>
</feature>
<dbReference type="STRING" id="4829.A0A168MPJ5"/>
<feature type="region of interest" description="Disordered" evidence="2">
    <location>
        <begin position="1022"/>
        <end position="1049"/>
    </location>
</feature>
<evidence type="ECO:0000259" key="4">
    <source>
        <dbReference type="Pfam" id="PF20412"/>
    </source>
</evidence>
<protein>
    <recommendedName>
        <fullName evidence="7">Rap-GAP domain-containing protein</fullName>
    </recommendedName>
</protein>
<feature type="compositionally biased region" description="Low complexity" evidence="2">
    <location>
        <begin position="169"/>
        <end position="182"/>
    </location>
</feature>
<evidence type="ECO:0000256" key="2">
    <source>
        <dbReference type="SAM" id="MobiDB-lite"/>
    </source>
</evidence>
<feature type="compositionally biased region" description="Polar residues" evidence="2">
    <location>
        <begin position="1080"/>
        <end position="1089"/>
    </location>
</feature>
<keyword evidence="6" id="KW-1185">Reference proteome</keyword>
<dbReference type="Pfam" id="PF20412">
    <property type="entry name" value="RALGAPB_N"/>
    <property type="match status" value="1"/>
</dbReference>
<evidence type="ECO:0000313" key="5">
    <source>
        <dbReference type="EMBL" id="SAL98938.1"/>
    </source>
</evidence>
<dbReference type="EMBL" id="LT552383">
    <property type="protein sequence ID" value="SAL98938.1"/>
    <property type="molecule type" value="Genomic_DNA"/>
</dbReference>
<dbReference type="OrthoDB" id="1749473at2759"/>
<feature type="domain" description="Ral GTPase-activating protein subunit alpha/beta N-terminal" evidence="4">
    <location>
        <begin position="272"/>
        <end position="394"/>
    </location>
</feature>
<feature type="region of interest" description="Disordered" evidence="2">
    <location>
        <begin position="858"/>
        <end position="917"/>
    </location>
</feature>
<feature type="region of interest" description="Disordered" evidence="2">
    <location>
        <begin position="145"/>
        <end position="197"/>
    </location>
</feature>
<feature type="compositionally biased region" description="Low complexity" evidence="2">
    <location>
        <begin position="887"/>
        <end position="912"/>
    </location>
</feature>
<feature type="region of interest" description="Disordered" evidence="2">
    <location>
        <begin position="213"/>
        <end position="262"/>
    </location>
</feature>
<feature type="compositionally biased region" description="Low complexity" evidence="2">
    <location>
        <begin position="1026"/>
        <end position="1042"/>
    </location>
</feature>
<dbReference type="GO" id="GO:0051056">
    <property type="term" value="P:regulation of small GTPase mediated signal transduction"/>
    <property type="evidence" value="ECO:0007669"/>
    <property type="project" value="InterPro"/>
</dbReference>
<dbReference type="InParanoid" id="A0A168MPJ5"/>
<dbReference type="InterPro" id="IPR035974">
    <property type="entry name" value="Rap/Ran-GAP_sf"/>
</dbReference>
<feature type="compositionally biased region" description="Low complexity" evidence="2">
    <location>
        <begin position="248"/>
        <end position="262"/>
    </location>
</feature>
<dbReference type="PANTHER" id="PTHR21344">
    <property type="entry name" value="RAL GTPASE-ACTIVATING PROTEIN SUBUNIT BETA"/>
    <property type="match status" value="1"/>
</dbReference>
<dbReference type="InterPro" id="IPR039930">
    <property type="entry name" value="RALGAPB"/>
</dbReference>
<organism evidence="5">
    <name type="scientific">Absidia glauca</name>
    <name type="common">Pin mould</name>
    <dbReference type="NCBI Taxonomy" id="4829"/>
    <lineage>
        <taxon>Eukaryota</taxon>
        <taxon>Fungi</taxon>
        <taxon>Fungi incertae sedis</taxon>
        <taxon>Mucoromycota</taxon>
        <taxon>Mucoromycotina</taxon>
        <taxon>Mucoromycetes</taxon>
        <taxon>Mucorales</taxon>
        <taxon>Cunninghamellaceae</taxon>
        <taxon>Absidia</taxon>
    </lineage>
</organism>
<gene>
    <name evidence="5" type="primary">ABSGL_04509.1 scaffold 5475</name>
</gene>